<feature type="domain" description="Glutaredoxin" evidence="2">
    <location>
        <begin position="70"/>
        <end position="118"/>
    </location>
</feature>
<gene>
    <name evidence="3" type="ORF">MAR_008255</name>
</gene>
<dbReference type="PANTHER" id="PTHR45694:SF5">
    <property type="entry name" value="GLUTAREDOXIN 2"/>
    <property type="match status" value="1"/>
</dbReference>
<organism evidence="3 4">
    <name type="scientific">Mya arenaria</name>
    <name type="common">Soft-shell clam</name>
    <dbReference type="NCBI Taxonomy" id="6604"/>
    <lineage>
        <taxon>Eukaryota</taxon>
        <taxon>Metazoa</taxon>
        <taxon>Spiralia</taxon>
        <taxon>Lophotrochozoa</taxon>
        <taxon>Mollusca</taxon>
        <taxon>Bivalvia</taxon>
        <taxon>Autobranchia</taxon>
        <taxon>Heteroconchia</taxon>
        <taxon>Euheterodonta</taxon>
        <taxon>Imparidentia</taxon>
        <taxon>Neoheterodontei</taxon>
        <taxon>Myida</taxon>
        <taxon>Myoidea</taxon>
        <taxon>Myidae</taxon>
        <taxon>Mya</taxon>
    </lineage>
</organism>
<evidence type="ECO:0000313" key="4">
    <source>
        <dbReference type="Proteomes" id="UP001164746"/>
    </source>
</evidence>
<keyword evidence="4" id="KW-1185">Reference proteome</keyword>
<evidence type="ECO:0000259" key="2">
    <source>
        <dbReference type="Pfam" id="PF00462"/>
    </source>
</evidence>
<dbReference type="Gene3D" id="3.40.30.10">
    <property type="entry name" value="Glutaredoxin"/>
    <property type="match status" value="1"/>
</dbReference>
<evidence type="ECO:0000256" key="1">
    <source>
        <dbReference type="ARBA" id="ARBA00002549"/>
    </source>
</evidence>
<dbReference type="PROSITE" id="PS00195">
    <property type="entry name" value="GLUTAREDOXIN_1"/>
    <property type="match status" value="1"/>
</dbReference>
<protein>
    <submittedName>
        <fullName evidence="3">GRXC4-like protein</fullName>
    </submittedName>
</protein>
<feature type="non-terminal residue" evidence="3">
    <location>
        <position position="1"/>
    </location>
</feature>
<dbReference type="EMBL" id="CP111015">
    <property type="protein sequence ID" value="WAR01697.1"/>
    <property type="molecule type" value="Genomic_DNA"/>
</dbReference>
<dbReference type="PROSITE" id="PS51354">
    <property type="entry name" value="GLUTAREDOXIN_2"/>
    <property type="match status" value="1"/>
</dbReference>
<dbReference type="Proteomes" id="UP001164746">
    <property type="component" value="Chromosome 4"/>
</dbReference>
<dbReference type="SUPFAM" id="SSF52833">
    <property type="entry name" value="Thioredoxin-like"/>
    <property type="match status" value="1"/>
</dbReference>
<dbReference type="PANTHER" id="PTHR45694">
    <property type="entry name" value="GLUTAREDOXIN 2"/>
    <property type="match status" value="1"/>
</dbReference>
<reference evidence="3" key="1">
    <citation type="submission" date="2022-11" db="EMBL/GenBank/DDBJ databases">
        <title>Centuries of genome instability and evolution in soft-shell clam transmissible cancer (bioRxiv).</title>
        <authorList>
            <person name="Hart S.F.M."/>
            <person name="Yonemitsu M.A."/>
            <person name="Giersch R.M."/>
            <person name="Beal B.F."/>
            <person name="Arriagada G."/>
            <person name="Davis B.W."/>
            <person name="Ostrander E.A."/>
            <person name="Goff S.P."/>
            <person name="Metzger M.J."/>
        </authorList>
    </citation>
    <scope>NUCLEOTIDE SEQUENCE</scope>
    <source>
        <strain evidence="3">MELC-2E11</strain>
        <tissue evidence="3">Siphon/mantle</tissue>
    </source>
</reference>
<dbReference type="InterPro" id="IPR011767">
    <property type="entry name" value="GLR_AS"/>
</dbReference>
<dbReference type="CDD" id="cd03419">
    <property type="entry name" value="GRX_GRXh_1_2_like"/>
    <property type="match status" value="1"/>
</dbReference>
<dbReference type="InterPro" id="IPR036249">
    <property type="entry name" value="Thioredoxin-like_sf"/>
</dbReference>
<feature type="non-terminal residue" evidence="3">
    <location>
        <position position="153"/>
    </location>
</feature>
<sequence length="153" mass="17028">DLVIQHCVKCPNKKAASAARKSINSSHVTLVASITSFSLRHRKLFLDFEQSLMGSPEAEFVQKTISNNSVVIFSKTTCPYCRSTKRVFSELGVEPQVFELDRREDGVRVPRVFIHGKCVGGNSETQTLYKSGNLAEMLKNVSLTWATVMACKN</sequence>
<evidence type="ECO:0000313" key="3">
    <source>
        <dbReference type="EMBL" id="WAR01697.1"/>
    </source>
</evidence>
<dbReference type="Pfam" id="PF00462">
    <property type="entry name" value="Glutaredoxin"/>
    <property type="match status" value="1"/>
</dbReference>
<comment type="function">
    <text evidence="1">Has a glutathione-disulfide oxidoreductase activity in the presence of NADPH and glutathione reductase. Reduces low molecular weight disulfides and proteins.</text>
</comment>
<accession>A0ABY7DY33</accession>
<name>A0ABY7DY33_MYAAR</name>
<dbReference type="InterPro" id="IPR002109">
    <property type="entry name" value="Glutaredoxin"/>
</dbReference>
<proteinExistence type="predicted"/>